<dbReference type="EMBL" id="CADCTL010000047">
    <property type="protein sequence ID" value="CAA9220706.1"/>
    <property type="molecule type" value="Genomic_DNA"/>
</dbReference>
<dbReference type="GO" id="GO:0047929">
    <property type="term" value="F:gluconate dehydratase activity"/>
    <property type="evidence" value="ECO:0007669"/>
    <property type="project" value="UniProtKB-EC"/>
</dbReference>
<dbReference type="AlphaFoldDB" id="A0A6J4HDJ7"/>
<dbReference type="EC" id="4.2.1.39" evidence="2"/>
<feature type="region of interest" description="Disordered" evidence="1">
    <location>
        <begin position="37"/>
        <end position="340"/>
    </location>
</feature>
<feature type="compositionally biased region" description="Low complexity" evidence="1">
    <location>
        <begin position="316"/>
        <end position="331"/>
    </location>
</feature>
<feature type="compositionally biased region" description="Gly residues" evidence="1">
    <location>
        <begin position="151"/>
        <end position="161"/>
    </location>
</feature>
<feature type="non-terminal residue" evidence="2">
    <location>
        <position position="1"/>
    </location>
</feature>
<feature type="compositionally biased region" description="Basic residues" evidence="1">
    <location>
        <begin position="269"/>
        <end position="279"/>
    </location>
</feature>
<feature type="compositionally biased region" description="Basic residues" evidence="1">
    <location>
        <begin position="229"/>
        <end position="250"/>
    </location>
</feature>
<name>A0A6J4HDJ7_9PROT</name>
<feature type="compositionally biased region" description="Basic and acidic residues" evidence="1">
    <location>
        <begin position="52"/>
        <end position="62"/>
    </location>
</feature>
<feature type="non-terminal residue" evidence="2">
    <location>
        <position position="340"/>
    </location>
</feature>
<protein>
    <submittedName>
        <fullName evidence="2">Gluconate dehydratase</fullName>
        <ecNumber evidence="2">4.2.1.39</ecNumber>
    </submittedName>
</protein>
<feature type="compositionally biased region" description="Basic residues" evidence="1">
    <location>
        <begin position="40"/>
        <end position="51"/>
    </location>
</feature>
<organism evidence="2">
    <name type="scientific">uncultured Acetobacteraceae bacterium</name>
    <dbReference type="NCBI Taxonomy" id="169975"/>
    <lineage>
        <taxon>Bacteria</taxon>
        <taxon>Pseudomonadati</taxon>
        <taxon>Pseudomonadota</taxon>
        <taxon>Alphaproteobacteria</taxon>
        <taxon>Acetobacterales</taxon>
        <taxon>Acetobacteraceae</taxon>
        <taxon>environmental samples</taxon>
    </lineage>
</organism>
<evidence type="ECO:0000313" key="2">
    <source>
        <dbReference type="EMBL" id="CAA9220706.1"/>
    </source>
</evidence>
<gene>
    <name evidence="2" type="ORF">AVDCRST_MAG04-610</name>
</gene>
<proteinExistence type="predicted"/>
<reference evidence="2" key="1">
    <citation type="submission" date="2020-02" db="EMBL/GenBank/DDBJ databases">
        <authorList>
            <person name="Meier V. D."/>
        </authorList>
    </citation>
    <scope>NUCLEOTIDE SEQUENCE</scope>
    <source>
        <strain evidence="2">AVDCRST_MAG04</strain>
    </source>
</reference>
<feature type="compositionally biased region" description="Basic and acidic residues" evidence="1">
    <location>
        <begin position="165"/>
        <end position="177"/>
    </location>
</feature>
<accession>A0A6J4HDJ7</accession>
<feature type="compositionally biased region" description="Basic residues" evidence="1">
    <location>
        <begin position="92"/>
        <end position="114"/>
    </location>
</feature>
<sequence>EGHGRRLPRAAIEGGPALHLRARLALRDARLLRRRDHDGRGHHRLGRVLRPRRGEQGAHRDAVPPARGGAGPVRRRGGVGRPLQPHQGLRRDRLRRHRDLGHRHRAVGRHRPRRGQADPQADRRRPPHGGDGLRHRPLLHRHGSADRGGGRRSGGVRGPGLPGHQNEDRARRPEARPGPDQGGAGGDRAERPSGRGRQPLLHRAASDPPRPGDGAARHPLVRGADQPRGPRRLRGGHARARHGGRGRRERVHPLGLPRHGRAQGDGHRAARRLRRRRHQRDAQDRHPGQRLRGGMRPPCLGQRHRPRRHGAVPGRAAGSAAGLPPDPADAGVRADAEPAA</sequence>
<keyword evidence="2" id="KW-0456">Lyase</keyword>
<evidence type="ECO:0000256" key="1">
    <source>
        <dbReference type="SAM" id="MobiDB-lite"/>
    </source>
</evidence>